<keyword evidence="1" id="KW-0472">Membrane</keyword>
<dbReference type="GO" id="GO:0005886">
    <property type="term" value="C:plasma membrane"/>
    <property type="evidence" value="ECO:0007669"/>
    <property type="project" value="UniProtKB-SubCell"/>
</dbReference>
<dbReference type="RefSeq" id="WP_163241200.1">
    <property type="nucleotide sequence ID" value="NZ_CP082780.1"/>
</dbReference>
<dbReference type="EMBL" id="JAAIWN010000010">
    <property type="protein sequence ID" value="NEY81097.1"/>
    <property type="molecule type" value="Genomic_DNA"/>
</dbReference>
<feature type="transmembrane region" description="Helical" evidence="1">
    <location>
        <begin position="58"/>
        <end position="77"/>
    </location>
</feature>
<evidence type="ECO:0000313" key="5">
    <source>
        <dbReference type="Proteomes" id="UP000570010"/>
    </source>
</evidence>
<accession>A0A6B3VXR6</accession>
<feature type="transmembrane region" description="Helical" evidence="1">
    <location>
        <begin position="98"/>
        <end position="127"/>
    </location>
</feature>
<feature type="transmembrane region" description="Helical" evidence="1">
    <location>
        <begin position="172"/>
        <end position="194"/>
    </location>
</feature>
<evidence type="ECO:0000313" key="3">
    <source>
        <dbReference type="EMBL" id="NEY81097.1"/>
    </source>
</evidence>
<dbReference type="EMBL" id="JACEIO010000010">
    <property type="protein sequence ID" value="MBA4536730.1"/>
    <property type="molecule type" value="Genomic_DNA"/>
</dbReference>
<reference evidence="2 5" key="2">
    <citation type="submission" date="2020-07" db="EMBL/GenBank/DDBJ databases">
        <authorList>
            <person name="Feng H."/>
        </authorList>
    </citation>
    <scope>NUCLEOTIDE SEQUENCE [LARGE SCALE GENOMIC DNA]</scope>
    <source>
        <strain evidence="5">s-12</strain>
        <strain evidence="2">S-12</strain>
    </source>
</reference>
<name>A0A6B3VXR6_9BACI</name>
<dbReference type="Proteomes" id="UP000472971">
    <property type="component" value="Unassembled WGS sequence"/>
</dbReference>
<evidence type="ECO:0000313" key="4">
    <source>
        <dbReference type="Proteomes" id="UP000472971"/>
    </source>
</evidence>
<dbReference type="GO" id="GO:0140359">
    <property type="term" value="F:ABC-type transporter activity"/>
    <property type="evidence" value="ECO:0007669"/>
    <property type="project" value="InterPro"/>
</dbReference>
<evidence type="ECO:0000313" key="2">
    <source>
        <dbReference type="EMBL" id="MBA4536730.1"/>
    </source>
</evidence>
<keyword evidence="4" id="KW-1185">Reference proteome</keyword>
<dbReference type="Pfam" id="PF12679">
    <property type="entry name" value="ABC2_membrane_2"/>
    <property type="match status" value="1"/>
</dbReference>
<organism evidence="3 4">
    <name type="scientific">Bacillus aquiflavi</name>
    <dbReference type="NCBI Taxonomy" id="2672567"/>
    <lineage>
        <taxon>Bacteria</taxon>
        <taxon>Bacillati</taxon>
        <taxon>Bacillota</taxon>
        <taxon>Bacilli</taxon>
        <taxon>Bacillales</taxon>
        <taxon>Bacillaceae</taxon>
        <taxon>Bacillus</taxon>
    </lineage>
</organism>
<feature type="transmembrane region" description="Helical" evidence="1">
    <location>
        <begin position="245"/>
        <end position="267"/>
    </location>
</feature>
<reference evidence="3 4" key="1">
    <citation type="submission" date="2020-02" db="EMBL/GenBank/DDBJ databases">
        <title>Bacillus aquiflavi sp. nov., isolated from yellow water of strong flavor Chinese baijiu in Yibin region of China.</title>
        <authorList>
            <person name="Xie J."/>
        </authorList>
    </citation>
    <scope>NUCLEOTIDE SEQUENCE [LARGE SCALE GENOMIC DNA]</scope>
    <source>
        <strain evidence="3 4">3H-10</strain>
    </source>
</reference>
<feature type="transmembrane region" description="Helical" evidence="1">
    <location>
        <begin position="139"/>
        <end position="160"/>
    </location>
</feature>
<keyword evidence="1" id="KW-0812">Transmembrane</keyword>
<protein>
    <submittedName>
        <fullName evidence="3">ABC transporter permease</fullName>
    </submittedName>
</protein>
<dbReference type="Proteomes" id="UP000570010">
    <property type="component" value="Unassembled WGS sequence"/>
</dbReference>
<feature type="transmembrane region" description="Helical" evidence="1">
    <location>
        <begin position="20"/>
        <end position="38"/>
    </location>
</feature>
<comment type="caution">
    <text evidence="3">The sequence shown here is derived from an EMBL/GenBank/DDBJ whole genome shotgun (WGS) entry which is preliminary data.</text>
</comment>
<evidence type="ECO:0000256" key="1">
    <source>
        <dbReference type="SAM" id="Phobius"/>
    </source>
</evidence>
<dbReference type="AlphaFoldDB" id="A0A6B3VXR6"/>
<proteinExistence type="predicted"/>
<gene>
    <name evidence="3" type="ORF">G4D64_06075</name>
    <name evidence="2" type="ORF">H1Z61_06110</name>
</gene>
<keyword evidence="1" id="KW-1133">Transmembrane helix</keyword>
<sequence length="274" mass="30379">MAIYHVSRQQLTLILRSKWLTSFGILFTVLAVMVAYFGHSGHSGFEGFNRMTASLLNLNLMLIPLISLLIGSLFLAGEKEDRGLTLMLTYPLHPRTILIGKYIGLFVAVWSVLTFAYGAAVLVMYLINSTASITSLLLFYLFSILLAAVFLSLSMLIGISSKTRFQALGVSLIVWAFAVLFYEFIVMGLSLIAAKQLILPMFTVSIFLNPVELIRVWAILSMDGAAVFGPKLYDLTIWANGLIGQLLFVLSVIFWFVTPILLSSFLLNRGISDE</sequence>